<evidence type="ECO:0000313" key="1">
    <source>
        <dbReference type="EMBL" id="MFC4866324.1"/>
    </source>
</evidence>
<dbReference type="InterPro" id="IPR036388">
    <property type="entry name" value="WH-like_DNA-bd_sf"/>
</dbReference>
<accession>A0ABV9SGD5</accession>
<proteinExistence type="predicted"/>
<sequence>MTAPLPLARPAVEPYRYTRPGPHRARTPVAPTDRVTVHDGAAARGLDAPTREVLDLCRPSPIIVADLAAATGLPPGVVLVVLTDLENTGAVTITAALASCDDHGGGVR</sequence>
<gene>
    <name evidence="1" type="ORF">ACFPCZ_06750</name>
</gene>
<organism evidence="1 2">
    <name type="scientific">Streptomonospora arabica</name>
    <dbReference type="NCBI Taxonomy" id="412417"/>
    <lineage>
        <taxon>Bacteria</taxon>
        <taxon>Bacillati</taxon>
        <taxon>Actinomycetota</taxon>
        <taxon>Actinomycetes</taxon>
        <taxon>Streptosporangiales</taxon>
        <taxon>Nocardiopsidaceae</taxon>
        <taxon>Streptomonospora</taxon>
    </lineage>
</organism>
<protein>
    <submittedName>
        <fullName evidence="1">DUF742 domain-containing protein</fullName>
    </submittedName>
</protein>
<dbReference type="Pfam" id="PF05331">
    <property type="entry name" value="DUF742"/>
    <property type="match status" value="1"/>
</dbReference>
<comment type="caution">
    <text evidence="1">The sequence shown here is derived from an EMBL/GenBank/DDBJ whole genome shotgun (WGS) entry which is preliminary data.</text>
</comment>
<dbReference type="EMBL" id="JBHSIY010000006">
    <property type="protein sequence ID" value="MFC4866324.1"/>
    <property type="molecule type" value="Genomic_DNA"/>
</dbReference>
<name>A0ABV9SGD5_9ACTN</name>
<keyword evidence="2" id="KW-1185">Reference proteome</keyword>
<dbReference type="Gene3D" id="1.10.10.10">
    <property type="entry name" value="Winged helix-like DNA-binding domain superfamily/Winged helix DNA-binding domain"/>
    <property type="match status" value="1"/>
</dbReference>
<dbReference type="InterPro" id="IPR007995">
    <property type="entry name" value="DUF742"/>
</dbReference>
<evidence type="ECO:0000313" key="2">
    <source>
        <dbReference type="Proteomes" id="UP001595858"/>
    </source>
</evidence>
<dbReference type="RefSeq" id="WP_344139873.1">
    <property type="nucleotide sequence ID" value="NZ_BAAAQI010000001.1"/>
</dbReference>
<reference evidence="2" key="1">
    <citation type="journal article" date="2019" name="Int. J. Syst. Evol. Microbiol.">
        <title>The Global Catalogue of Microorganisms (GCM) 10K type strain sequencing project: providing services to taxonomists for standard genome sequencing and annotation.</title>
        <authorList>
            <consortium name="The Broad Institute Genomics Platform"/>
            <consortium name="The Broad Institute Genome Sequencing Center for Infectious Disease"/>
            <person name="Wu L."/>
            <person name="Ma J."/>
        </authorList>
    </citation>
    <scope>NUCLEOTIDE SEQUENCE [LARGE SCALE GENOMIC DNA]</scope>
    <source>
        <strain evidence="2">CGMCC 4.7304</strain>
    </source>
</reference>
<dbReference type="Proteomes" id="UP001595858">
    <property type="component" value="Unassembled WGS sequence"/>
</dbReference>